<feature type="compositionally biased region" description="Low complexity" evidence="1">
    <location>
        <begin position="33"/>
        <end position="44"/>
    </location>
</feature>
<feature type="region of interest" description="Disordered" evidence="1">
    <location>
        <begin position="13"/>
        <end position="86"/>
    </location>
</feature>
<dbReference type="Proteomes" id="UP001161017">
    <property type="component" value="Unassembled WGS sequence"/>
</dbReference>
<evidence type="ECO:0000313" key="3">
    <source>
        <dbReference type="Proteomes" id="UP001161017"/>
    </source>
</evidence>
<feature type="compositionally biased region" description="Polar residues" evidence="1">
    <location>
        <begin position="143"/>
        <end position="155"/>
    </location>
</feature>
<comment type="caution">
    <text evidence="2">The sequence shown here is derived from an EMBL/GenBank/DDBJ whole genome shotgun (WGS) entry which is preliminary data.</text>
</comment>
<feature type="compositionally biased region" description="Polar residues" evidence="1">
    <location>
        <begin position="165"/>
        <end position="176"/>
    </location>
</feature>
<protein>
    <submittedName>
        <fullName evidence="2">Uncharacterized protein</fullName>
    </submittedName>
</protein>
<dbReference type="AlphaFoldDB" id="A0AA43TRX6"/>
<keyword evidence="3" id="KW-1185">Reference proteome</keyword>
<organism evidence="2 3">
    <name type="scientific">Ramalina farinacea</name>
    <dbReference type="NCBI Taxonomy" id="258253"/>
    <lineage>
        <taxon>Eukaryota</taxon>
        <taxon>Fungi</taxon>
        <taxon>Dikarya</taxon>
        <taxon>Ascomycota</taxon>
        <taxon>Pezizomycotina</taxon>
        <taxon>Lecanoromycetes</taxon>
        <taxon>OSLEUM clade</taxon>
        <taxon>Lecanoromycetidae</taxon>
        <taxon>Lecanorales</taxon>
        <taxon>Lecanorineae</taxon>
        <taxon>Ramalinaceae</taxon>
        <taxon>Ramalina</taxon>
    </lineage>
</organism>
<accession>A0AA43TRX6</accession>
<proteinExistence type="predicted"/>
<gene>
    <name evidence="2" type="ORF">OHK93_008474</name>
</gene>
<feature type="region of interest" description="Disordered" evidence="1">
    <location>
        <begin position="106"/>
        <end position="184"/>
    </location>
</feature>
<dbReference type="EMBL" id="JAPUFD010000009">
    <property type="protein sequence ID" value="MDI1489196.1"/>
    <property type="molecule type" value="Genomic_DNA"/>
</dbReference>
<reference evidence="2" key="1">
    <citation type="journal article" date="2023" name="Genome Biol. Evol.">
        <title>First Whole Genome Sequence and Flow Cytometry Genome Size Data for the Lichen-Forming Fungus Ramalina farinacea (Ascomycota).</title>
        <authorList>
            <person name="Llewellyn T."/>
            <person name="Mian S."/>
            <person name="Hill R."/>
            <person name="Leitch I.J."/>
            <person name="Gaya E."/>
        </authorList>
    </citation>
    <scope>NUCLEOTIDE SEQUENCE</scope>
    <source>
        <strain evidence="2">LIQ254RAFAR</strain>
    </source>
</reference>
<evidence type="ECO:0000256" key="1">
    <source>
        <dbReference type="SAM" id="MobiDB-lite"/>
    </source>
</evidence>
<evidence type="ECO:0000313" key="2">
    <source>
        <dbReference type="EMBL" id="MDI1489196.1"/>
    </source>
</evidence>
<sequence length="184" mass="19950">MDSQSLLIAKAAGRQSTRVAMASGEALTEARNDSGSTVDSSGDGESQDFAESRGRQCVDFDSSEDSEWGDSAPSKKRQRLESKSCATKIPATLKSEEARCEEDTQRCETSISRAPAKAAGRQSTRVAMATGDSFPSKKRQRLESNPSTSKASIIKQSKKRDVKRTSNVVRHQSQKTNEGRRASS</sequence>
<name>A0AA43TRX6_9LECA</name>